<dbReference type="PROSITE" id="PS51192">
    <property type="entry name" value="HELICASE_ATP_BIND_1"/>
    <property type="match status" value="1"/>
</dbReference>
<keyword evidence="3" id="KW-0067">ATP-binding</keyword>
<dbReference type="GO" id="GO:0004386">
    <property type="term" value="F:helicase activity"/>
    <property type="evidence" value="ECO:0007669"/>
    <property type="project" value="UniProtKB-KW"/>
</dbReference>
<dbReference type="Gene3D" id="3.40.50.10810">
    <property type="entry name" value="Tandem AAA-ATPase domain"/>
    <property type="match status" value="1"/>
</dbReference>
<protein>
    <submittedName>
        <fullName evidence="3">Lymphoid-specific helicase</fullName>
    </submittedName>
</protein>
<feature type="compositionally biased region" description="Acidic residues" evidence="1">
    <location>
        <begin position="20"/>
        <end position="29"/>
    </location>
</feature>
<accession>A0A2S2PE67</accession>
<keyword evidence="3" id="KW-0547">Nucleotide-binding</keyword>
<gene>
    <name evidence="3" type="primary">HELLS_1</name>
    <name evidence="3" type="ORF">g.15454</name>
</gene>
<dbReference type="InterPro" id="IPR000330">
    <property type="entry name" value="SNF2_N"/>
</dbReference>
<dbReference type="Pfam" id="PF00176">
    <property type="entry name" value="SNF2-rel_dom"/>
    <property type="match status" value="1"/>
</dbReference>
<dbReference type="InterPro" id="IPR014001">
    <property type="entry name" value="Helicase_ATP-bd"/>
</dbReference>
<dbReference type="SMART" id="SM00487">
    <property type="entry name" value="DEXDc"/>
    <property type="match status" value="1"/>
</dbReference>
<dbReference type="GO" id="GO:0005524">
    <property type="term" value="F:ATP binding"/>
    <property type="evidence" value="ECO:0007669"/>
    <property type="project" value="InterPro"/>
</dbReference>
<evidence type="ECO:0000313" key="3">
    <source>
        <dbReference type="EMBL" id="MBY27695.1"/>
    </source>
</evidence>
<feature type="domain" description="Helicase ATP-binding" evidence="2">
    <location>
        <begin position="145"/>
        <end position="289"/>
    </location>
</feature>
<feature type="region of interest" description="Disordered" evidence="1">
    <location>
        <begin position="20"/>
        <end position="40"/>
    </location>
</feature>
<evidence type="ECO:0000259" key="2">
    <source>
        <dbReference type="PROSITE" id="PS51192"/>
    </source>
</evidence>
<proteinExistence type="predicted"/>
<evidence type="ECO:0000256" key="1">
    <source>
        <dbReference type="SAM" id="MobiDB-lite"/>
    </source>
</evidence>
<dbReference type="AlphaFoldDB" id="A0A2S2PE67"/>
<reference evidence="3" key="1">
    <citation type="submission" date="2018-04" db="EMBL/GenBank/DDBJ databases">
        <title>Transcriptome of Schizaphis graminum biotype I.</title>
        <authorList>
            <person name="Scully E.D."/>
            <person name="Geib S.M."/>
            <person name="Palmer N.A."/>
            <person name="Koch K."/>
            <person name="Bradshaw J."/>
            <person name="Heng-Moss T."/>
            <person name="Sarath G."/>
        </authorList>
    </citation>
    <scope>NUCLEOTIDE SEQUENCE</scope>
</reference>
<keyword evidence="3" id="KW-0347">Helicase</keyword>
<feature type="compositionally biased region" description="Polar residues" evidence="1">
    <location>
        <begin position="30"/>
        <end position="40"/>
    </location>
</feature>
<dbReference type="EMBL" id="GGMR01015076">
    <property type="protein sequence ID" value="MBY27695.1"/>
    <property type="molecule type" value="Transcribed_RNA"/>
</dbReference>
<dbReference type="InterPro" id="IPR027417">
    <property type="entry name" value="P-loop_NTPase"/>
</dbReference>
<dbReference type="PANTHER" id="PTHR10799">
    <property type="entry name" value="SNF2/RAD54 HELICASE FAMILY"/>
    <property type="match status" value="1"/>
</dbReference>
<keyword evidence="3" id="KW-0378">Hydrolase</keyword>
<dbReference type="SUPFAM" id="SSF52540">
    <property type="entry name" value="P-loop containing nucleoside triphosphate hydrolases"/>
    <property type="match status" value="1"/>
</dbReference>
<dbReference type="InterPro" id="IPR038718">
    <property type="entry name" value="SNF2-like_sf"/>
</dbReference>
<organism evidence="3">
    <name type="scientific">Schizaphis graminum</name>
    <name type="common">Green bug aphid</name>
    <dbReference type="NCBI Taxonomy" id="13262"/>
    <lineage>
        <taxon>Eukaryota</taxon>
        <taxon>Metazoa</taxon>
        <taxon>Ecdysozoa</taxon>
        <taxon>Arthropoda</taxon>
        <taxon>Hexapoda</taxon>
        <taxon>Insecta</taxon>
        <taxon>Pterygota</taxon>
        <taxon>Neoptera</taxon>
        <taxon>Paraneoptera</taxon>
        <taxon>Hemiptera</taxon>
        <taxon>Sternorrhyncha</taxon>
        <taxon>Aphidomorpha</taxon>
        <taxon>Aphidoidea</taxon>
        <taxon>Aphididae</taxon>
        <taxon>Aphidini</taxon>
        <taxon>Schizaphis</taxon>
    </lineage>
</organism>
<name>A0A2S2PE67_SCHGA</name>
<sequence length="289" mass="33675">MDDTKTGMDSSDEIDILMEESPIDEDNSIQEDTNSSLNNNMDDEERMRRYTNLLALLENSTKLSNAFETRLKNCKLQIIKSELEKANKVDKDDPSNIENNLVKDSNNQPIENEEYENYYLKLFQQPKLFKGTLKNYQKEGLLWIRTLFENGLNGILADDMGLGKTIQAIAFYCFLIEMGIKGPFLIIAPLSTIPNWLSEFSKFSPQLNTLLYHGSCIQRYIIRSELKIKHQVGNYDYFPIVITTYEILRMDTKYLKTLDWKYITIDEGHKLKNSLTVTTRYTNIFSYDK</sequence>